<dbReference type="SUPFAM" id="SSF52304">
    <property type="entry name" value="Type II 3-dehydroquinate dehydratase"/>
    <property type="match status" value="1"/>
</dbReference>
<feature type="site" description="Transition state stabilizer" evidence="8">
    <location>
        <position position="30"/>
    </location>
</feature>
<comment type="pathway">
    <text evidence="2">Metabolic intermediate biosynthesis; chorismate biosynthesis; chorismate from D-erythrose 4-phosphate and phosphoenolpyruvate: step 3/7.</text>
</comment>
<dbReference type="GO" id="GO:0019631">
    <property type="term" value="P:quinate catabolic process"/>
    <property type="evidence" value="ECO:0007669"/>
    <property type="project" value="TreeGrafter"/>
</dbReference>
<dbReference type="GO" id="GO:0003855">
    <property type="term" value="F:3-dehydroquinate dehydratase activity"/>
    <property type="evidence" value="ECO:0007669"/>
    <property type="project" value="UniProtKB-EC"/>
</dbReference>
<keyword evidence="10" id="KW-1185">Reference proteome</keyword>
<comment type="catalytic activity">
    <reaction evidence="1">
        <text>3-dehydroquinate = 3-dehydroshikimate + H2O</text>
        <dbReference type="Rhea" id="RHEA:21096"/>
        <dbReference type="ChEBI" id="CHEBI:15377"/>
        <dbReference type="ChEBI" id="CHEBI:16630"/>
        <dbReference type="ChEBI" id="CHEBI:32364"/>
        <dbReference type="EC" id="4.2.1.10"/>
    </reaction>
</comment>
<proteinExistence type="inferred from homology"/>
<evidence type="ECO:0000313" key="9">
    <source>
        <dbReference type="EMBL" id="WIX83761.1"/>
    </source>
</evidence>
<protein>
    <recommendedName>
        <fullName evidence="5">3-dehydroquinate dehydratase</fullName>
        <ecNumber evidence="5">4.2.1.10</ecNumber>
    </recommendedName>
</protein>
<dbReference type="KEGG" id="acab:QRX50_24870"/>
<dbReference type="AlphaFoldDB" id="A0A9Y2IQW4"/>
<dbReference type="PANTHER" id="PTHR21272:SF3">
    <property type="entry name" value="CATABOLIC 3-DEHYDROQUINASE"/>
    <property type="match status" value="1"/>
</dbReference>
<evidence type="ECO:0000256" key="5">
    <source>
        <dbReference type="ARBA" id="ARBA00012060"/>
    </source>
</evidence>
<reference evidence="9 10" key="1">
    <citation type="submission" date="2023-06" db="EMBL/GenBank/DDBJ databases">
        <authorList>
            <person name="Oyuntsetseg B."/>
            <person name="Kim S.B."/>
        </authorList>
    </citation>
    <scope>NUCLEOTIDE SEQUENCE [LARGE SCALE GENOMIC DNA]</scope>
    <source>
        <strain evidence="9 10">2-15</strain>
    </source>
</reference>
<evidence type="ECO:0000256" key="8">
    <source>
        <dbReference type="PIRSR" id="PIRSR001399-3"/>
    </source>
</evidence>
<name>A0A9Y2IQW4_9PSEU</name>
<feature type="active site" description="Proton donor" evidence="7">
    <location>
        <position position="113"/>
    </location>
</feature>
<evidence type="ECO:0000256" key="7">
    <source>
        <dbReference type="PIRSR" id="PIRSR001399-1"/>
    </source>
</evidence>
<dbReference type="PIRSF" id="PIRSF001399">
    <property type="entry name" value="DHquinase_II"/>
    <property type="match status" value="1"/>
</dbReference>
<dbReference type="Proteomes" id="UP001236014">
    <property type="component" value="Chromosome"/>
</dbReference>
<comment type="similarity">
    <text evidence="3">Belongs to the type-II 3-dehydroquinase family.</text>
</comment>
<dbReference type="Pfam" id="PF01220">
    <property type="entry name" value="DHquinase_II"/>
    <property type="match status" value="1"/>
</dbReference>
<sequence>MPLSRFRGPEATPWRIGVIDGPNMPNLGHRSETIYGPIKSLADLQQLVAEMADELGVSVVPFASNHEGEILDFIHRTARGVDGYVINPAGLTTYGEATRHALDDTTKPVVECHFANTARHFAEVSPPQLVQQSRFTYTATGLVMGLRQYSYLGALLALTLALDDPDFLAGGARRH</sequence>
<accession>A0A9Y2IQW4</accession>
<evidence type="ECO:0000256" key="4">
    <source>
        <dbReference type="ARBA" id="ARBA00011193"/>
    </source>
</evidence>
<evidence type="ECO:0000256" key="1">
    <source>
        <dbReference type="ARBA" id="ARBA00001864"/>
    </source>
</evidence>
<organism evidence="9 10">
    <name type="scientific">Amycolatopsis carbonis</name>
    <dbReference type="NCBI Taxonomy" id="715471"/>
    <lineage>
        <taxon>Bacteria</taxon>
        <taxon>Bacillati</taxon>
        <taxon>Actinomycetota</taxon>
        <taxon>Actinomycetes</taxon>
        <taxon>Pseudonocardiales</taxon>
        <taxon>Pseudonocardiaceae</taxon>
        <taxon>Amycolatopsis</taxon>
    </lineage>
</organism>
<dbReference type="PANTHER" id="PTHR21272">
    <property type="entry name" value="CATABOLIC 3-DEHYDROQUINASE"/>
    <property type="match status" value="1"/>
</dbReference>
<gene>
    <name evidence="9" type="ORF">QRX50_24870</name>
</gene>
<evidence type="ECO:0000313" key="10">
    <source>
        <dbReference type="Proteomes" id="UP001236014"/>
    </source>
</evidence>
<dbReference type="RefSeq" id="WP_285974307.1">
    <property type="nucleotide sequence ID" value="NZ_CP127294.1"/>
</dbReference>
<evidence type="ECO:0000256" key="2">
    <source>
        <dbReference type="ARBA" id="ARBA00004902"/>
    </source>
</evidence>
<evidence type="ECO:0000256" key="6">
    <source>
        <dbReference type="ARBA" id="ARBA00023239"/>
    </source>
</evidence>
<comment type="subunit">
    <text evidence="4">Homododecamer.</text>
</comment>
<dbReference type="EMBL" id="CP127294">
    <property type="protein sequence ID" value="WIX83761.1"/>
    <property type="molecule type" value="Genomic_DNA"/>
</dbReference>
<evidence type="ECO:0000256" key="3">
    <source>
        <dbReference type="ARBA" id="ARBA00011037"/>
    </source>
</evidence>
<keyword evidence="6 9" id="KW-0456">Lyase</keyword>
<dbReference type="Gene3D" id="3.40.50.9100">
    <property type="entry name" value="Dehydroquinase, class II"/>
    <property type="match status" value="1"/>
</dbReference>
<dbReference type="InterPro" id="IPR001874">
    <property type="entry name" value="DHquinase_II"/>
</dbReference>
<dbReference type="EC" id="4.2.1.10" evidence="5"/>
<feature type="active site" description="Proton acceptor" evidence="7">
    <location>
        <position position="35"/>
    </location>
</feature>
<dbReference type="InterPro" id="IPR036441">
    <property type="entry name" value="DHquinase_II_sf"/>
</dbReference>